<dbReference type="InterPro" id="IPR012337">
    <property type="entry name" value="RNaseH-like_sf"/>
</dbReference>
<dbReference type="InterPro" id="IPR039537">
    <property type="entry name" value="Retrotran_Ty1/copia-like"/>
</dbReference>
<dbReference type="SUPFAM" id="SSF53098">
    <property type="entry name" value="Ribonuclease H-like"/>
    <property type="match status" value="1"/>
</dbReference>
<feature type="compositionally biased region" description="Basic residues" evidence="1">
    <location>
        <begin position="10"/>
        <end position="30"/>
    </location>
</feature>
<keyword evidence="2" id="KW-1133">Transmembrane helix</keyword>
<feature type="transmembrane region" description="Helical" evidence="2">
    <location>
        <begin position="371"/>
        <end position="399"/>
    </location>
</feature>
<keyword evidence="2" id="KW-0812">Transmembrane</keyword>
<dbReference type="AlphaFoldDB" id="A0A6L2MKM6"/>
<evidence type="ECO:0000256" key="1">
    <source>
        <dbReference type="SAM" id="MobiDB-lite"/>
    </source>
</evidence>
<evidence type="ECO:0000256" key="2">
    <source>
        <dbReference type="SAM" id="Phobius"/>
    </source>
</evidence>
<feature type="region of interest" description="Disordered" evidence="1">
    <location>
        <begin position="1"/>
        <end position="52"/>
    </location>
</feature>
<organism evidence="3">
    <name type="scientific">Tanacetum cinerariifolium</name>
    <name type="common">Dalmatian daisy</name>
    <name type="synonym">Chrysanthemum cinerariifolium</name>
    <dbReference type="NCBI Taxonomy" id="118510"/>
    <lineage>
        <taxon>Eukaryota</taxon>
        <taxon>Viridiplantae</taxon>
        <taxon>Streptophyta</taxon>
        <taxon>Embryophyta</taxon>
        <taxon>Tracheophyta</taxon>
        <taxon>Spermatophyta</taxon>
        <taxon>Magnoliopsida</taxon>
        <taxon>eudicotyledons</taxon>
        <taxon>Gunneridae</taxon>
        <taxon>Pentapetalae</taxon>
        <taxon>asterids</taxon>
        <taxon>campanulids</taxon>
        <taxon>Asterales</taxon>
        <taxon>Asteraceae</taxon>
        <taxon>Asteroideae</taxon>
        <taxon>Anthemideae</taxon>
        <taxon>Anthemidinae</taxon>
        <taxon>Tanacetum</taxon>
    </lineage>
</organism>
<feature type="transmembrane region" description="Helical" evidence="2">
    <location>
        <begin position="337"/>
        <end position="365"/>
    </location>
</feature>
<proteinExistence type="predicted"/>
<dbReference type="PANTHER" id="PTHR42648">
    <property type="entry name" value="TRANSPOSASE, PUTATIVE-RELATED"/>
    <property type="match status" value="1"/>
</dbReference>
<protein>
    <submittedName>
        <fullName evidence="3">Retrotransposon protein, putative, Ty1-copia subclass</fullName>
    </submittedName>
</protein>
<name>A0A6L2MKM6_TANCI</name>
<dbReference type="InterPro" id="IPR036397">
    <property type="entry name" value="RNaseH_sf"/>
</dbReference>
<dbReference type="GO" id="GO:0003676">
    <property type="term" value="F:nucleic acid binding"/>
    <property type="evidence" value="ECO:0007669"/>
    <property type="project" value="InterPro"/>
</dbReference>
<dbReference type="PANTHER" id="PTHR42648:SF27">
    <property type="entry name" value="RNA-DIRECTED DNA POLYMERASE"/>
    <property type="match status" value="1"/>
</dbReference>
<dbReference type="Gene3D" id="3.30.420.10">
    <property type="entry name" value="Ribonuclease H-like superfamily/Ribonuclease H"/>
    <property type="match status" value="1"/>
</dbReference>
<comment type="caution">
    <text evidence="3">The sequence shown here is derived from an EMBL/GenBank/DDBJ whole genome shotgun (WGS) entry which is preliminary data.</text>
</comment>
<reference evidence="3" key="1">
    <citation type="journal article" date="2019" name="Sci. Rep.">
        <title>Draft genome of Tanacetum cinerariifolium, the natural source of mosquito coil.</title>
        <authorList>
            <person name="Yamashiro T."/>
            <person name="Shiraishi A."/>
            <person name="Satake H."/>
            <person name="Nakayama K."/>
        </authorList>
    </citation>
    <scope>NUCLEOTIDE SEQUENCE</scope>
</reference>
<evidence type="ECO:0000313" key="3">
    <source>
        <dbReference type="EMBL" id="GEU73817.1"/>
    </source>
</evidence>
<keyword evidence="2" id="KW-0472">Membrane</keyword>
<sequence>MMIKGGKIQKSNKKSLKAKGKGKTNGKGKGKQVYIPKPKNLKPAAKEHPAKDDIRHRCKEVGHSKRNFPAYLVELIKKKKQVGIASSSDIFVIELFSFPSKSWVYGTSCGTFFCNTQQGLRGVRKLKQIEAKCGSDDLVLPNGLVICLDNFHYAPSITRGVVSVHRLVENGFVQCFTDFRILVSKKNVFYFNVIPSNGIYEIDMHDLVPNLTLPYTPQHNGMSEKRNRTLFDMVRSMMNLTTMSLSFWDYALESAIPTKKVDKTPYELWDGKVPNLSYLKVWECEVLTHVLELSSCVYLDDRAWGVLNFASAGVRGWSGLPPFQYQRSRNEKANRNVLISVRIAAVAVVTTIAAVVVVAAVVAVVVGVAGVVGVVIGGGGVGVCIGGGSVGGLGCNAYIDRVLLSHLYGVDDENEFGVIDDNEGRSGWWMSQRRLSK</sequence>
<dbReference type="EMBL" id="BKCJ010006762">
    <property type="protein sequence ID" value="GEU73817.1"/>
    <property type="molecule type" value="Genomic_DNA"/>
</dbReference>
<accession>A0A6L2MKM6</accession>
<gene>
    <name evidence="3" type="ORF">Tci_045795</name>
</gene>